<comment type="cofactor">
    <cofactor evidence="1">
        <name>Zn(2+)</name>
        <dbReference type="ChEBI" id="CHEBI:29105"/>
    </cofactor>
</comment>
<dbReference type="InterPro" id="IPR020843">
    <property type="entry name" value="ER"/>
</dbReference>
<dbReference type="Gene3D" id="3.40.50.720">
    <property type="entry name" value="NAD(P)-binding Rossmann-like Domain"/>
    <property type="match status" value="1"/>
</dbReference>
<dbReference type="OrthoDB" id="256333at2759"/>
<feature type="domain" description="Enoyl reductase (ER)" evidence="7">
    <location>
        <begin position="10"/>
        <end position="358"/>
    </location>
</feature>
<dbReference type="AlphaFoldDB" id="A0A8H3GAD8"/>
<dbReference type="GO" id="GO:0004022">
    <property type="term" value="F:alcohol dehydrogenase (NAD+) activity"/>
    <property type="evidence" value="ECO:0007669"/>
    <property type="project" value="TreeGrafter"/>
</dbReference>
<keyword evidence="6" id="KW-0520">NAD</keyword>
<proteinExistence type="inferred from homology"/>
<comment type="caution">
    <text evidence="8">The sequence shown here is derived from an EMBL/GenBank/DDBJ whole genome shotgun (WGS) entry which is preliminary data.</text>
</comment>
<gene>
    <name evidence="8" type="ORF">IMSHALPRED_010434</name>
</gene>
<dbReference type="GO" id="GO:0046872">
    <property type="term" value="F:metal ion binding"/>
    <property type="evidence" value="ECO:0007669"/>
    <property type="project" value="UniProtKB-KW"/>
</dbReference>
<dbReference type="GO" id="GO:0005737">
    <property type="term" value="C:cytoplasm"/>
    <property type="evidence" value="ECO:0007669"/>
    <property type="project" value="TreeGrafter"/>
</dbReference>
<dbReference type="FunFam" id="3.40.50.720:FF:000039">
    <property type="entry name" value="Alcohol dehydrogenase AdhP"/>
    <property type="match status" value="1"/>
</dbReference>
<evidence type="ECO:0000256" key="1">
    <source>
        <dbReference type="ARBA" id="ARBA00001947"/>
    </source>
</evidence>
<dbReference type="Gene3D" id="3.90.180.10">
    <property type="entry name" value="Medium-chain alcohol dehydrogenases, catalytic domain"/>
    <property type="match status" value="1"/>
</dbReference>
<accession>A0A8H3GAD8</accession>
<dbReference type="PANTHER" id="PTHR42940">
    <property type="entry name" value="ALCOHOL DEHYDROGENASE 1-RELATED"/>
    <property type="match status" value="1"/>
</dbReference>
<dbReference type="InterPro" id="IPR013154">
    <property type="entry name" value="ADH-like_N"/>
</dbReference>
<dbReference type="Pfam" id="PF00107">
    <property type="entry name" value="ADH_zinc_N"/>
    <property type="match status" value="1"/>
</dbReference>
<dbReference type="Pfam" id="PF08240">
    <property type="entry name" value="ADH_N"/>
    <property type="match status" value="1"/>
</dbReference>
<sequence length="371" mass="39346">MRAQVLNAFNTPYELTTRPLPSPPTGHDVLIRVHAASYCHTDDVYASGAMGKTLPLVPCHEFAGTVVSLGTDAQTSTDLEIGSRVGVPGRAYHPCGHCNECLNGEDQIGYSVYCPKAGNNGITRDGGFQEFAIVDSRQVVPMPDELGFVETAPLMCAGLTVFAALKRCNLEVGDTVGIVGCGGGLGHLGVQYAIEMGYSVVGIDNADAPLRLAESCLKAKHSSGSHIFDARTTDAEAVLTILPAPKRIPLPSERGLPAVLILPESQAAFSFGMSLLRPHGKCVVVSFPEEGFHVSAKDLVFKDVEIVGSLVGSNRCAREMLQLTARTNVRANVRTWSLEALNELVEAYKKGEGGKLVVDLEASGLGELSGR</sequence>
<evidence type="ECO:0000256" key="4">
    <source>
        <dbReference type="ARBA" id="ARBA00022833"/>
    </source>
</evidence>
<keyword evidence="5" id="KW-0560">Oxidoreductase</keyword>
<evidence type="ECO:0000256" key="2">
    <source>
        <dbReference type="ARBA" id="ARBA00008072"/>
    </source>
</evidence>
<dbReference type="InterPro" id="IPR036291">
    <property type="entry name" value="NAD(P)-bd_dom_sf"/>
</dbReference>
<dbReference type="SUPFAM" id="SSF50129">
    <property type="entry name" value="GroES-like"/>
    <property type="match status" value="1"/>
</dbReference>
<dbReference type="SUPFAM" id="SSF51735">
    <property type="entry name" value="NAD(P)-binding Rossmann-fold domains"/>
    <property type="match status" value="1"/>
</dbReference>
<evidence type="ECO:0000256" key="3">
    <source>
        <dbReference type="ARBA" id="ARBA00022723"/>
    </source>
</evidence>
<comment type="similarity">
    <text evidence="2">Belongs to the zinc-containing alcohol dehydrogenase family.</text>
</comment>
<dbReference type="InterPro" id="IPR011032">
    <property type="entry name" value="GroES-like_sf"/>
</dbReference>
<dbReference type="PANTHER" id="PTHR42940:SF8">
    <property type="entry name" value="VACUOLAR PROTEIN SORTING-ASSOCIATED PROTEIN 11"/>
    <property type="match status" value="1"/>
</dbReference>
<keyword evidence="4" id="KW-0862">Zinc</keyword>
<reference evidence="8" key="1">
    <citation type="submission" date="2021-03" db="EMBL/GenBank/DDBJ databases">
        <authorList>
            <person name="Tagirdzhanova G."/>
        </authorList>
    </citation>
    <scope>NUCLEOTIDE SEQUENCE</scope>
</reference>
<dbReference type="EMBL" id="CAJPDT010000088">
    <property type="protein sequence ID" value="CAF9936028.1"/>
    <property type="molecule type" value="Genomic_DNA"/>
</dbReference>
<organism evidence="8 9">
    <name type="scientific">Imshaugia aleurites</name>
    <dbReference type="NCBI Taxonomy" id="172621"/>
    <lineage>
        <taxon>Eukaryota</taxon>
        <taxon>Fungi</taxon>
        <taxon>Dikarya</taxon>
        <taxon>Ascomycota</taxon>
        <taxon>Pezizomycotina</taxon>
        <taxon>Lecanoromycetes</taxon>
        <taxon>OSLEUM clade</taxon>
        <taxon>Lecanoromycetidae</taxon>
        <taxon>Lecanorales</taxon>
        <taxon>Lecanorineae</taxon>
        <taxon>Parmeliaceae</taxon>
        <taxon>Imshaugia</taxon>
    </lineage>
</organism>
<evidence type="ECO:0000256" key="6">
    <source>
        <dbReference type="ARBA" id="ARBA00023027"/>
    </source>
</evidence>
<evidence type="ECO:0000313" key="9">
    <source>
        <dbReference type="Proteomes" id="UP000664534"/>
    </source>
</evidence>
<dbReference type="SMART" id="SM00829">
    <property type="entry name" value="PKS_ER"/>
    <property type="match status" value="1"/>
</dbReference>
<dbReference type="Proteomes" id="UP000664534">
    <property type="component" value="Unassembled WGS sequence"/>
</dbReference>
<dbReference type="CDD" id="cd08297">
    <property type="entry name" value="CAD3"/>
    <property type="match status" value="1"/>
</dbReference>
<evidence type="ECO:0000313" key="8">
    <source>
        <dbReference type="EMBL" id="CAF9936028.1"/>
    </source>
</evidence>
<keyword evidence="9" id="KW-1185">Reference proteome</keyword>
<dbReference type="InterPro" id="IPR013149">
    <property type="entry name" value="ADH-like_C"/>
</dbReference>
<evidence type="ECO:0000256" key="5">
    <source>
        <dbReference type="ARBA" id="ARBA00023002"/>
    </source>
</evidence>
<evidence type="ECO:0000259" key="7">
    <source>
        <dbReference type="SMART" id="SM00829"/>
    </source>
</evidence>
<name>A0A8H3GAD8_9LECA</name>
<keyword evidence="3" id="KW-0479">Metal-binding</keyword>
<protein>
    <recommendedName>
        <fullName evidence="7">Enoyl reductase (ER) domain-containing protein</fullName>
    </recommendedName>
</protein>